<dbReference type="AlphaFoldDB" id="A0A7N0VLE6"/>
<keyword evidence="2" id="KW-1185">Reference proteome</keyword>
<proteinExistence type="predicted"/>
<dbReference type="Proteomes" id="UP000594263">
    <property type="component" value="Unplaced"/>
</dbReference>
<accession>A0A7N0VLE6</accession>
<reference evidence="1" key="1">
    <citation type="submission" date="2021-01" db="UniProtKB">
        <authorList>
            <consortium name="EnsemblPlants"/>
        </authorList>
    </citation>
    <scope>IDENTIFICATION</scope>
</reference>
<evidence type="ECO:0000313" key="1">
    <source>
        <dbReference type="EnsemblPlants" id="Kaladp1129s0042.1.v1.1.CDS.1"/>
    </source>
</evidence>
<name>A0A7N0VLE6_KALFE</name>
<protein>
    <submittedName>
        <fullName evidence="1">Uncharacterized protein</fullName>
    </submittedName>
</protein>
<sequence>MHQIDHKTHLLDLQPTLIQIRAAARSSLELTSTPAAPLLALAFSTSNILLLINFEYTCSTSNPLSSTALSPPSTVNHSPNCRTITAASSAGSAPSRLPSASRTGQLVQYRLVAFPRGLS</sequence>
<evidence type="ECO:0000313" key="2">
    <source>
        <dbReference type="Proteomes" id="UP000594263"/>
    </source>
</evidence>
<dbReference type="EnsemblPlants" id="Kaladp1129s0042.1.v1.1">
    <property type="protein sequence ID" value="Kaladp1129s0042.1.v1.1.CDS.1"/>
    <property type="gene ID" value="Kaladp1129s0042.v1.1"/>
</dbReference>
<dbReference type="Gramene" id="Kaladp1129s0042.1.v1.1">
    <property type="protein sequence ID" value="Kaladp1129s0042.1.v1.1.CDS.1"/>
    <property type="gene ID" value="Kaladp1129s0042.v1.1"/>
</dbReference>
<organism evidence="1 2">
    <name type="scientific">Kalanchoe fedtschenkoi</name>
    <name type="common">Lavender scallops</name>
    <name type="synonym">South American air plant</name>
    <dbReference type="NCBI Taxonomy" id="63787"/>
    <lineage>
        <taxon>Eukaryota</taxon>
        <taxon>Viridiplantae</taxon>
        <taxon>Streptophyta</taxon>
        <taxon>Embryophyta</taxon>
        <taxon>Tracheophyta</taxon>
        <taxon>Spermatophyta</taxon>
        <taxon>Magnoliopsida</taxon>
        <taxon>eudicotyledons</taxon>
        <taxon>Gunneridae</taxon>
        <taxon>Pentapetalae</taxon>
        <taxon>Saxifragales</taxon>
        <taxon>Crassulaceae</taxon>
        <taxon>Kalanchoe</taxon>
    </lineage>
</organism>